<dbReference type="InterPro" id="IPR026444">
    <property type="entry name" value="Secre_tail"/>
</dbReference>
<dbReference type="RefSeq" id="WP_131962895.1">
    <property type="nucleotide sequence ID" value="NZ_SMFL01000026.1"/>
</dbReference>
<comment type="caution">
    <text evidence="2">The sequence shown here is derived from an EMBL/GenBank/DDBJ whole genome shotgun (WGS) entry which is preliminary data.</text>
</comment>
<reference evidence="2 3" key="1">
    <citation type="submission" date="2019-03" db="EMBL/GenBank/DDBJ databases">
        <title>Dyadobacter AR-3-6 sp. nov., isolated from arctic soil.</title>
        <authorList>
            <person name="Chaudhary D.K."/>
        </authorList>
    </citation>
    <scope>NUCLEOTIDE SEQUENCE [LARGE SCALE GENOMIC DNA]</scope>
    <source>
        <strain evidence="2 3">AR-3-6</strain>
    </source>
</reference>
<sequence>YLGSFESADCNTVSGWAWDKNYPNGEALTVELVEGNTVYATAIAGTYKDYVKTAGYGTGNYGFNIPLPVSLKDGNTHSLSIRIKGSTTLLPGPARAVACGSATSRQSFSSNTIQTIEKQEISLGLACFPNPTDGIIYISYGTSEGQVSLLSISNIVGQVVWKMPVVGIGQTHGQSFDLSTQADGIYLLRLLIDGRSEVKRIMLIKKL</sequence>
<proteinExistence type="predicted"/>
<dbReference type="Proteomes" id="UP000294850">
    <property type="component" value="Unassembled WGS sequence"/>
</dbReference>
<keyword evidence="3" id="KW-1185">Reference proteome</keyword>
<feature type="non-terminal residue" evidence="2">
    <location>
        <position position="1"/>
    </location>
</feature>
<feature type="domain" description="Secretion system C-terminal sorting" evidence="1">
    <location>
        <begin position="128"/>
        <end position="202"/>
    </location>
</feature>
<evidence type="ECO:0000313" key="3">
    <source>
        <dbReference type="Proteomes" id="UP000294850"/>
    </source>
</evidence>
<gene>
    <name evidence="2" type="ORF">E0F88_32770</name>
</gene>
<evidence type="ECO:0000313" key="2">
    <source>
        <dbReference type="EMBL" id="TDE08429.1"/>
    </source>
</evidence>
<dbReference type="NCBIfam" id="TIGR04183">
    <property type="entry name" value="Por_Secre_tail"/>
    <property type="match status" value="1"/>
</dbReference>
<evidence type="ECO:0000259" key="1">
    <source>
        <dbReference type="Pfam" id="PF18962"/>
    </source>
</evidence>
<protein>
    <submittedName>
        <fullName evidence="2">T9SS type A sorting domain-containing protein</fullName>
    </submittedName>
</protein>
<name>A0A4R5D4S9_9BACT</name>
<dbReference type="AlphaFoldDB" id="A0A4R5D4S9"/>
<accession>A0A4R5D4S9</accession>
<organism evidence="2 3">
    <name type="scientific">Dyadobacter psychrotolerans</name>
    <dbReference type="NCBI Taxonomy" id="2541721"/>
    <lineage>
        <taxon>Bacteria</taxon>
        <taxon>Pseudomonadati</taxon>
        <taxon>Bacteroidota</taxon>
        <taxon>Cytophagia</taxon>
        <taxon>Cytophagales</taxon>
        <taxon>Spirosomataceae</taxon>
        <taxon>Dyadobacter</taxon>
    </lineage>
</organism>
<dbReference type="Pfam" id="PF18962">
    <property type="entry name" value="Por_Secre_tail"/>
    <property type="match status" value="1"/>
</dbReference>
<dbReference type="OrthoDB" id="902257at2"/>
<dbReference type="EMBL" id="SMFL01000026">
    <property type="protein sequence ID" value="TDE08429.1"/>
    <property type="molecule type" value="Genomic_DNA"/>
</dbReference>